<comment type="caution">
    <text evidence="2">The sequence shown here is derived from an EMBL/GenBank/DDBJ whole genome shotgun (WGS) entry which is preliminary data.</text>
</comment>
<dbReference type="GO" id="GO:0000030">
    <property type="term" value="F:mannosyltransferase activity"/>
    <property type="evidence" value="ECO:0007669"/>
    <property type="project" value="TreeGrafter"/>
</dbReference>
<organism evidence="2 3">
    <name type="scientific">Sandarakinorhabdus fusca</name>
    <dbReference type="NCBI Taxonomy" id="1439888"/>
    <lineage>
        <taxon>Bacteria</taxon>
        <taxon>Pseudomonadati</taxon>
        <taxon>Pseudomonadota</taxon>
        <taxon>Alphaproteobacteria</taxon>
        <taxon>Sphingomonadales</taxon>
        <taxon>Sphingosinicellaceae</taxon>
        <taxon>Sandarakinorhabdus</taxon>
    </lineage>
</organism>
<evidence type="ECO:0000313" key="3">
    <source>
        <dbReference type="Proteomes" id="UP000481327"/>
    </source>
</evidence>
<dbReference type="PANTHER" id="PTHR44216:SF3">
    <property type="entry name" value="PROTEIN O-MANNOSYL-TRANSFERASE TMTC2"/>
    <property type="match status" value="1"/>
</dbReference>
<proteinExistence type="predicted"/>
<dbReference type="OrthoDB" id="9766710at2"/>
<keyword evidence="1" id="KW-0732">Signal</keyword>
<feature type="chain" id="PRO_5029007868" evidence="1">
    <location>
        <begin position="24"/>
        <end position="557"/>
    </location>
</feature>
<dbReference type="Proteomes" id="UP000481327">
    <property type="component" value="Unassembled WGS sequence"/>
</dbReference>
<dbReference type="InterPro" id="IPR011990">
    <property type="entry name" value="TPR-like_helical_dom_sf"/>
</dbReference>
<feature type="signal peptide" evidence="1">
    <location>
        <begin position="1"/>
        <end position="23"/>
    </location>
</feature>
<keyword evidence="3" id="KW-1185">Reference proteome</keyword>
<dbReference type="AlphaFoldDB" id="A0A7C9KVL1"/>
<evidence type="ECO:0000313" key="2">
    <source>
        <dbReference type="EMBL" id="MQT16002.1"/>
    </source>
</evidence>
<gene>
    <name evidence="2" type="ORF">F3168_01825</name>
</gene>
<dbReference type="Pfam" id="PF13432">
    <property type="entry name" value="TPR_16"/>
    <property type="match status" value="1"/>
</dbReference>
<name>A0A7C9KVL1_9SPHN</name>
<sequence length="557" mass="58420">MVVRCASLFLALALCGAATPAAAARGDEALRGYVLGRYALADGRPSDAQRFFASALTADPSRPALTRRAFDIALQAGDKPRAIALARQIAASGRADPELSMVLLADAVNRRDWAAATRAQAGLATAGYAAVLEPIVGAWLLFGQGDRAGALARIEPGRFTGFARSYIAEQRAHMLAADGQYAAAAAAYSELNGGGASTSGALMRIGEADALAQSGDKDGALALLTGDDLNIDAARRRLVAGRRIGPLAADPQHGLAWAMGRLATDLSRESPTDIALVFARVGTFLAPDAALTWMVLGDVLAAGERNDAALLALAQVPKSDPLFAMAQARRAEALQALGRDADAGAMLRGAALAPGAAVSDWMRLGDWHRRADRFGDAVAAYDRAIALADSEGAATWGLYFLRGTMRERMGDWPAAEADLRAALARSPDEPIVLNYLGYSMLDRGGKGGEPAALIERAAKLRPGDGGIVDSLGWSQFLAGRTGEAVATLEKAAALEPTDPTIADHLGDAYWQAGRRIEARFRWRAALALDPQPDLQAVLNRKLEVGRDAALALKVAEQ</sequence>
<accession>A0A7C9KVL1</accession>
<dbReference type="GO" id="GO:0035269">
    <property type="term" value="P:protein O-linked glycosylation via mannose"/>
    <property type="evidence" value="ECO:0007669"/>
    <property type="project" value="TreeGrafter"/>
</dbReference>
<dbReference type="PANTHER" id="PTHR44216">
    <property type="entry name" value="PROTEIN O-MANNOSYL-TRANSFERASE TMTC2"/>
    <property type="match status" value="1"/>
</dbReference>
<dbReference type="EMBL" id="WIOL01000001">
    <property type="protein sequence ID" value="MQT16002.1"/>
    <property type="molecule type" value="Genomic_DNA"/>
</dbReference>
<reference evidence="2 3" key="1">
    <citation type="submission" date="2019-09" db="EMBL/GenBank/DDBJ databases">
        <title>Polymorphobacter sp. isolated from a lake in China.</title>
        <authorList>
            <person name="Liu Z."/>
        </authorList>
    </citation>
    <scope>NUCLEOTIDE SEQUENCE [LARGE SCALE GENOMIC DNA]</scope>
    <source>
        <strain evidence="2 3">D40P</strain>
    </source>
</reference>
<dbReference type="SMART" id="SM00028">
    <property type="entry name" value="TPR"/>
    <property type="match status" value="4"/>
</dbReference>
<dbReference type="RefSeq" id="WP_152576455.1">
    <property type="nucleotide sequence ID" value="NZ_JAATJI010000001.1"/>
</dbReference>
<dbReference type="InterPro" id="IPR052384">
    <property type="entry name" value="TMTC_O-mannosyltransferase"/>
</dbReference>
<protein>
    <submittedName>
        <fullName evidence="2">Tetratricopeptide repeat protein</fullName>
    </submittedName>
</protein>
<dbReference type="InterPro" id="IPR019734">
    <property type="entry name" value="TPR_rpt"/>
</dbReference>
<dbReference type="Pfam" id="PF14559">
    <property type="entry name" value="TPR_19"/>
    <property type="match status" value="1"/>
</dbReference>
<dbReference type="SUPFAM" id="SSF48452">
    <property type="entry name" value="TPR-like"/>
    <property type="match status" value="2"/>
</dbReference>
<dbReference type="Gene3D" id="1.25.40.10">
    <property type="entry name" value="Tetratricopeptide repeat domain"/>
    <property type="match status" value="4"/>
</dbReference>
<evidence type="ECO:0000256" key="1">
    <source>
        <dbReference type="SAM" id="SignalP"/>
    </source>
</evidence>